<dbReference type="Proteomes" id="UP000240883">
    <property type="component" value="Unassembled WGS sequence"/>
</dbReference>
<evidence type="ECO:0000313" key="4">
    <source>
        <dbReference type="Proteomes" id="UP000240883"/>
    </source>
</evidence>
<reference evidence="3 4" key="1">
    <citation type="journal article" date="2018" name="Front. Microbiol.">
        <title>Genome-Wide Analysis of Corynespora cassiicola Leaf Fall Disease Putative Effectors.</title>
        <authorList>
            <person name="Lopez D."/>
            <person name="Ribeiro S."/>
            <person name="Label P."/>
            <person name="Fumanal B."/>
            <person name="Venisse J.S."/>
            <person name="Kohler A."/>
            <person name="de Oliveira R.R."/>
            <person name="Labutti K."/>
            <person name="Lipzen A."/>
            <person name="Lail K."/>
            <person name="Bauer D."/>
            <person name="Ohm R.A."/>
            <person name="Barry K.W."/>
            <person name="Spatafora J."/>
            <person name="Grigoriev I.V."/>
            <person name="Martin F.M."/>
            <person name="Pujade-Renaud V."/>
        </authorList>
    </citation>
    <scope>NUCLEOTIDE SEQUENCE [LARGE SCALE GENOMIC DNA]</scope>
    <source>
        <strain evidence="3 4">Philippines</strain>
    </source>
</reference>
<name>A0A2T2P111_CORCC</name>
<accession>A0A2T2P111</accession>
<evidence type="ECO:0000256" key="1">
    <source>
        <dbReference type="SAM" id="MobiDB-lite"/>
    </source>
</evidence>
<feature type="compositionally biased region" description="Basic and acidic residues" evidence="1">
    <location>
        <begin position="1071"/>
        <end position="1083"/>
    </location>
</feature>
<feature type="transmembrane region" description="Helical" evidence="2">
    <location>
        <begin position="700"/>
        <end position="721"/>
    </location>
</feature>
<sequence>MFSSRPVWYLPVAILTVTFFLYASVGLWFSEWIASDFQTQRTSALSSILSAETIDALYEDARLHHALLSLTEAVAKASNDYGESYSSDGLKKFGKTLTEEVSRLKSTAPQKKKRGLFDGALGGGAGAGAGPGGEQTGGFGGILAGIGNALGIGGGEANGTGLGDQVLSGLSTPALFLGIGIGMGVETGLNITDMESAKAMASQVASAYNVSSTGINSVAQSLGSGLSAQLAPAFGNSTNTGMIGMAAFSLAQGIGQGTSSGLGLTQQKFQPSNNSNIMSIAGNLGLGISSPIAESLDVMKLVKQVGGGNGQFTQQIPQIAAAAGQGLGQGATNGLGLQRPPQDTTMGGGLPLVKRQAADPNQIDVPAAVQDFTRGLSESFLQSADLGKVANMVVPPGGPGIGIDFKAMIVPLASGAGKGIGDGLAIGFGFKPDTPTPPIDGTDANMTAEITAEGFTRGLVSKFLTNSTAPGVIANMTLNASGGLTANLQPAKAAEGFARGMVEGSINAISMAGGIESLISGNFSTDLAFNLPSMAPSSFNDSINGSAVAFARGLSGEGTLLIAKMIQNMTNKAPQKRDIRTSELGVVPYNALERRQEGQQLAIRSDMLQNLAQAGTDAITCQGFGGIASLALGLMNGGKLKIDTKNPMVPLDNQTIAALPKDPITITSEGNRFTIKIVDMQVTVNDLHILPFAITTAAHVLLTTIAFFYALPIYIALGALLRLSVMIGYPFDEASNKKWRKIILIGVFFPTALAGIILGFVGMGSAAHLTSAHGIFGLLALIFTLPAVIVSFYRLNTTVPQPGPTAFTGLKQIPTLLKGPEKIYLQSAFFVQQALAFGMISWIQGFSDLRAISLCIVDAILTANAVAGLLNFVLFIQVAAMALFGLRVSLEQRIAKQDALRAQSGAADKEMGLGGGKPKLQRTDTMATFGFDTAPPRQEDSRPNTEQLLGREDSQIGWPSEVRKFGTDSPVLDRGSVASNPFLEPGEGGGREGRLTLGLDERGLRRVAYDPDVGGYVTQRNSLEGRPGNERAGDTSYRPSSEVFERERVGGYGGFEQERGAEEPFRVRYESFSRPRPSGEDLRNGFGVGGRI</sequence>
<evidence type="ECO:0000256" key="2">
    <source>
        <dbReference type="SAM" id="Phobius"/>
    </source>
</evidence>
<feature type="transmembrane region" description="Helical" evidence="2">
    <location>
        <begin position="7"/>
        <end position="29"/>
    </location>
</feature>
<dbReference type="AlphaFoldDB" id="A0A2T2P111"/>
<feature type="transmembrane region" description="Helical" evidence="2">
    <location>
        <begin position="742"/>
        <end position="763"/>
    </location>
</feature>
<feature type="region of interest" description="Disordered" evidence="1">
    <location>
        <begin position="1071"/>
        <end position="1092"/>
    </location>
</feature>
<feature type="transmembrane region" description="Helical" evidence="2">
    <location>
        <begin position="863"/>
        <end position="886"/>
    </location>
</feature>
<keyword evidence="2" id="KW-1133">Transmembrane helix</keyword>
<feature type="transmembrane region" description="Helical" evidence="2">
    <location>
        <begin position="775"/>
        <end position="793"/>
    </location>
</feature>
<keyword evidence="2" id="KW-0812">Transmembrane</keyword>
<keyword evidence="4" id="KW-1185">Reference proteome</keyword>
<dbReference type="OrthoDB" id="5148443at2759"/>
<proteinExistence type="predicted"/>
<organism evidence="3 4">
    <name type="scientific">Corynespora cassiicola Philippines</name>
    <dbReference type="NCBI Taxonomy" id="1448308"/>
    <lineage>
        <taxon>Eukaryota</taxon>
        <taxon>Fungi</taxon>
        <taxon>Dikarya</taxon>
        <taxon>Ascomycota</taxon>
        <taxon>Pezizomycotina</taxon>
        <taxon>Dothideomycetes</taxon>
        <taxon>Pleosporomycetidae</taxon>
        <taxon>Pleosporales</taxon>
        <taxon>Corynesporascaceae</taxon>
        <taxon>Corynespora</taxon>
    </lineage>
</organism>
<feature type="region of interest" description="Disordered" evidence="1">
    <location>
        <begin position="1018"/>
        <end position="1042"/>
    </location>
</feature>
<dbReference type="EMBL" id="KZ678131">
    <property type="protein sequence ID" value="PSN71333.1"/>
    <property type="molecule type" value="Genomic_DNA"/>
</dbReference>
<gene>
    <name evidence="3" type="ORF">BS50DRAFT_546614</name>
</gene>
<protein>
    <submittedName>
        <fullName evidence="3">Uncharacterized protein</fullName>
    </submittedName>
</protein>
<feature type="region of interest" description="Disordered" evidence="1">
    <location>
        <begin position="929"/>
        <end position="995"/>
    </location>
</feature>
<evidence type="ECO:0000313" key="3">
    <source>
        <dbReference type="EMBL" id="PSN71333.1"/>
    </source>
</evidence>
<keyword evidence="2" id="KW-0472">Membrane</keyword>
<feature type="compositionally biased region" description="Basic and acidic residues" evidence="1">
    <location>
        <begin position="937"/>
        <end position="954"/>
    </location>
</feature>